<accession>A0A1N7IWE9</accession>
<dbReference type="PANTHER" id="PTHR47371">
    <property type="entry name" value="LIPOTEICHOIC ACID SYNTHASE"/>
    <property type="match status" value="1"/>
</dbReference>
<keyword evidence="3" id="KW-1003">Cell membrane</keyword>
<evidence type="ECO:0000259" key="8">
    <source>
        <dbReference type="Pfam" id="PF00884"/>
    </source>
</evidence>
<feature type="transmembrane region" description="Helical" evidence="7">
    <location>
        <begin position="46"/>
        <end position="67"/>
    </location>
</feature>
<feature type="transmembrane region" description="Helical" evidence="7">
    <location>
        <begin position="197"/>
        <end position="217"/>
    </location>
</feature>
<dbReference type="GO" id="GO:0016740">
    <property type="term" value="F:transferase activity"/>
    <property type="evidence" value="ECO:0007669"/>
    <property type="project" value="UniProtKB-KW"/>
</dbReference>
<keyword evidence="10" id="KW-1185">Reference proteome</keyword>
<dbReference type="CDD" id="cd16015">
    <property type="entry name" value="LTA_synthase"/>
    <property type="match status" value="1"/>
</dbReference>
<evidence type="ECO:0000313" key="10">
    <source>
        <dbReference type="Proteomes" id="UP000187608"/>
    </source>
</evidence>
<dbReference type="SUPFAM" id="SSF53649">
    <property type="entry name" value="Alkaline phosphatase-like"/>
    <property type="match status" value="1"/>
</dbReference>
<proteinExistence type="predicted"/>
<keyword evidence="6 7" id="KW-0472">Membrane</keyword>
<dbReference type="Proteomes" id="UP000187608">
    <property type="component" value="Unassembled WGS sequence"/>
</dbReference>
<dbReference type="PANTHER" id="PTHR47371:SF3">
    <property type="entry name" value="PHOSPHOGLYCEROL TRANSFERASE I"/>
    <property type="match status" value="1"/>
</dbReference>
<dbReference type="InterPro" id="IPR050448">
    <property type="entry name" value="OpgB/LTA_synthase_biosynth"/>
</dbReference>
<dbReference type="AlphaFoldDB" id="A0A1N7IWE9"/>
<evidence type="ECO:0000256" key="4">
    <source>
        <dbReference type="ARBA" id="ARBA00022692"/>
    </source>
</evidence>
<evidence type="ECO:0000313" key="9">
    <source>
        <dbReference type="EMBL" id="SIS41399.1"/>
    </source>
</evidence>
<feature type="transmembrane region" description="Helical" evidence="7">
    <location>
        <begin position="226"/>
        <end position="246"/>
    </location>
</feature>
<evidence type="ECO:0000256" key="6">
    <source>
        <dbReference type="ARBA" id="ARBA00023136"/>
    </source>
</evidence>
<reference evidence="10" key="1">
    <citation type="submission" date="2017-01" db="EMBL/GenBank/DDBJ databases">
        <authorList>
            <person name="Varghese N."/>
            <person name="Submissions S."/>
        </authorList>
    </citation>
    <scope>NUCLEOTIDE SEQUENCE [LARGE SCALE GENOMIC DNA]</scope>
    <source>
        <strain evidence="10">DSM 23127</strain>
    </source>
</reference>
<dbReference type="Pfam" id="PF00884">
    <property type="entry name" value="Sulfatase"/>
    <property type="match status" value="1"/>
</dbReference>
<comment type="pathway">
    <text evidence="2">Cell wall biogenesis; lipoteichoic acid biosynthesis.</text>
</comment>
<evidence type="ECO:0000256" key="3">
    <source>
        <dbReference type="ARBA" id="ARBA00022475"/>
    </source>
</evidence>
<dbReference type="EMBL" id="FTOC01000002">
    <property type="protein sequence ID" value="SIS41399.1"/>
    <property type="molecule type" value="Genomic_DNA"/>
</dbReference>
<feature type="domain" description="Sulfatase N-terminal" evidence="8">
    <location>
        <begin position="323"/>
        <end position="619"/>
    </location>
</feature>
<evidence type="ECO:0000256" key="5">
    <source>
        <dbReference type="ARBA" id="ARBA00022989"/>
    </source>
</evidence>
<dbReference type="Gene3D" id="3.40.720.10">
    <property type="entry name" value="Alkaline Phosphatase, subunit A"/>
    <property type="match status" value="1"/>
</dbReference>
<organism evidence="9 10">
    <name type="scientific">Salimicrobium flavidum</name>
    <dbReference type="NCBI Taxonomy" id="570947"/>
    <lineage>
        <taxon>Bacteria</taxon>
        <taxon>Bacillati</taxon>
        <taxon>Bacillota</taxon>
        <taxon>Bacilli</taxon>
        <taxon>Bacillales</taxon>
        <taxon>Bacillaceae</taxon>
        <taxon>Salimicrobium</taxon>
    </lineage>
</organism>
<keyword evidence="5 7" id="KW-1133">Transmembrane helix</keyword>
<evidence type="ECO:0000256" key="2">
    <source>
        <dbReference type="ARBA" id="ARBA00004936"/>
    </source>
</evidence>
<protein>
    <submittedName>
        <fullName evidence="9">Phosphoglycerol transferase MdoB</fullName>
    </submittedName>
</protein>
<name>A0A1N7IWE9_9BACI</name>
<feature type="transmembrane region" description="Helical" evidence="7">
    <location>
        <begin position="87"/>
        <end position="105"/>
    </location>
</feature>
<keyword evidence="9" id="KW-0808">Transferase</keyword>
<evidence type="ECO:0000256" key="1">
    <source>
        <dbReference type="ARBA" id="ARBA00004651"/>
    </source>
</evidence>
<sequence length="690" mass="79370">MINDILRMIPLFLFSLILFILGYIVTAYLFFTGWDGLVDWAQVHTLPLGLSIIVLSLLLWGAAVWFLDKKEMLYPLYRSKTYRIVTAVVISLIVGTISAFLFLFFHLDTEAGPTVEWGQEYPLRFMLTAVLLFVGTLFLVLLTGEAYIGGALAFVLFFLMAIANYYKKLYRNEPLFPNDFVQIGQLQEVLPFITDNLPIGMIVLASIGIIALLFLWYKSPKIKMPIWFRIVLIIPVAYLLYASLFYEDKFTEGYYEKYASFIPWNQQNNYYANGPLLGMISNIKLDVVEEPEPYNEAVMEEAVENAQEQIAASQQEAASGEKPNVIFYVNETFWDPTKLDLEFSEDPMKHTRQLMKENPSGQILSPAFGGETANVEFELLTGYSMSFMNAGGNPFNHLLANKPYYSSASFFNDQGYYSEAMHPNSGSLYRRSQVYPNLGFDTSTFLEDMTYTEKDNRSFVSDESVTKELMDVIEEEEDPAFIHAVTIANHLPYNDLKYENVSSIEVSGKELKPETKTRFEVFSEGIKRSDETLRQMNETIQEMEEPTVLVFFGDHLPAIGYNLEGYKEADFGDEETQKTDPKFYQTPLLFLSNFDMDMEQDLGTVSPFYITPMIAEALNYETPMFYDYLLRMKEDLPAFRDRIYMQEEGPTLSDEENFPAEVDDLMRMYHLFEYDNLAGEEYSEDALYSP</sequence>
<feature type="transmembrane region" description="Helical" evidence="7">
    <location>
        <begin position="147"/>
        <end position="166"/>
    </location>
</feature>
<keyword evidence="4 7" id="KW-0812">Transmembrane</keyword>
<dbReference type="InterPro" id="IPR017850">
    <property type="entry name" value="Alkaline_phosphatase_core_sf"/>
</dbReference>
<dbReference type="InterPro" id="IPR000917">
    <property type="entry name" value="Sulfatase_N"/>
</dbReference>
<dbReference type="RefSeq" id="WP_076557344.1">
    <property type="nucleotide sequence ID" value="NZ_FTOC01000002.1"/>
</dbReference>
<comment type="subcellular location">
    <subcellularLocation>
        <location evidence="1">Cell membrane</location>
        <topology evidence="1">Multi-pass membrane protein</topology>
    </subcellularLocation>
</comment>
<dbReference type="STRING" id="570947.SAMN05421687_102355"/>
<gene>
    <name evidence="9" type="ORF">SAMN05421687_102355</name>
</gene>
<dbReference type="GO" id="GO:0005886">
    <property type="term" value="C:plasma membrane"/>
    <property type="evidence" value="ECO:0007669"/>
    <property type="project" value="UniProtKB-SubCell"/>
</dbReference>
<feature type="transmembrane region" description="Helical" evidence="7">
    <location>
        <begin position="125"/>
        <end position="142"/>
    </location>
</feature>
<dbReference type="OrthoDB" id="243547at2"/>
<feature type="transmembrane region" description="Helical" evidence="7">
    <location>
        <begin position="12"/>
        <end position="34"/>
    </location>
</feature>
<evidence type="ECO:0000256" key="7">
    <source>
        <dbReference type="SAM" id="Phobius"/>
    </source>
</evidence>